<sequence>MKDKSAENAVGLVLHRDDERHICRKCSGISHA</sequence>
<gene>
    <name evidence="1" type="ORF">F4694_006329</name>
</gene>
<evidence type="ECO:0000313" key="2">
    <source>
        <dbReference type="Proteomes" id="UP000548423"/>
    </source>
</evidence>
<reference evidence="2" key="2">
    <citation type="submission" date="2020-08" db="EMBL/GenBank/DDBJ databases">
        <title>The Agave Microbiome: Exploring the role of microbial communities in plant adaptations to desert environments.</title>
        <authorList>
            <person name="Partida-Martinez L.P."/>
        </authorList>
    </citation>
    <scope>NUCLEOTIDE SEQUENCE [LARGE SCALE GENOMIC DNA]</scope>
    <source>
        <strain evidence="2">AT2.8</strain>
    </source>
</reference>
<evidence type="ECO:0000313" key="1">
    <source>
        <dbReference type="EMBL" id="NYE09450.1"/>
    </source>
</evidence>
<dbReference type="AlphaFoldDB" id="A0A852TKA7"/>
<dbReference type="EMBL" id="JACCBX010000022">
    <property type="protein sequence ID" value="NYE09450.1"/>
    <property type="molecule type" value="Genomic_DNA"/>
</dbReference>
<comment type="caution">
    <text evidence="1">The sequence shown here is derived from an EMBL/GenBank/DDBJ whole genome shotgun (WGS) entry which is preliminary data.</text>
</comment>
<dbReference type="Proteomes" id="UP000548423">
    <property type="component" value="Unassembled WGS sequence"/>
</dbReference>
<proteinExistence type="predicted"/>
<protein>
    <submittedName>
        <fullName evidence="1">Uncharacterized protein</fullName>
    </submittedName>
</protein>
<organism evidence="1 2">
    <name type="scientific">Neobacillus niacini</name>
    <dbReference type="NCBI Taxonomy" id="86668"/>
    <lineage>
        <taxon>Bacteria</taxon>
        <taxon>Bacillati</taxon>
        <taxon>Bacillota</taxon>
        <taxon>Bacilli</taxon>
        <taxon>Bacillales</taxon>
        <taxon>Bacillaceae</taxon>
        <taxon>Neobacillus</taxon>
    </lineage>
</organism>
<accession>A0A852TKA7</accession>
<name>A0A852TKA7_9BACI</name>
<reference evidence="2" key="1">
    <citation type="submission" date="2020-07" db="EMBL/GenBank/DDBJ databases">
        <authorList>
            <person name="Partida-Martinez L."/>
            <person name="Huntemann M."/>
            <person name="Clum A."/>
            <person name="Wang J."/>
            <person name="Palaniappan K."/>
            <person name="Ritter S."/>
            <person name="Chen I.-M."/>
            <person name="Stamatis D."/>
            <person name="Reddy T."/>
            <person name="O'Malley R."/>
            <person name="Daum C."/>
            <person name="Shapiro N."/>
            <person name="Ivanova N."/>
            <person name="Kyrpides N."/>
            <person name="Woyke T."/>
        </authorList>
    </citation>
    <scope>NUCLEOTIDE SEQUENCE [LARGE SCALE GENOMIC DNA]</scope>
    <source>
        <strain evidence="2">AT2.8</strain>
    </source>
</reference>